<keyword evidence="3" id="KW-1185">Reference proteome</keyword>
<proteinExistence type="predicted"/>
<dbReference type="PANTHER" id="PTHR48055:SF57">
    <property type="entry name" value="PROTEIN KINASE DOMAIN-CONTAINING PROTEIN"/>
    <property type="match status" value="1"/>
</dbReference>
<dbReference type="InterPro" id="IPR011009">
    <property type="entry name" value="Kinase-like_dom_sf"/>
</dbReference>
<dbReference type="SUPFAM" id="SSF56112">
    <property type="entry name" value="Protein kinase-like (PK-like)"/>
    <property type="match status" value="1"/>
</dbReference>
<feature type="compositionally biased region" description="Acidic residues" evidence="1">
    <location>
        <begin position="43"/>
        <end position="55"/>
    </location>
</feature>
<evidence type="ECO:0000313" key="3">
    <source>
        <dbReference type="Proteomes" id="UP001291926"/>
    </source>
</evidence>
<dbReference type="EMBL" id="JAYDYQ010002534">
    <property type="protein sequence ID" value="KAK4484206.1"/>
    <property type="molecule type" value="Genomic_DNA"/>
</dbReference>
<dbReference type="PANTHER" id="PTHR48055">
    <property type="entry name" value="LEUCINE-RICH REPEAT RECEPTOR PROTEIN KINASE EMS1"/>
    <property type="match status" value="1"/>
</dbReference>
<organism evidence="2 3">
    <name type="scientific">Penstemon davidsonii</name>
    <dbReference type="NCBI Taxonomy" id="160366"/>
    <lineage>
        <taxon>Eukaryota</taxon>
        <taxon>Viridiplantae</taxon>
        <taxon>Streptophyta</taxon>
        <taxon>Embryophyta</taxon>
        <taxon>Tracheophyta</taxon>
        <taxon>Spermatophyta</taxon>
        <taxon>Magnoliopsida</taxon>
        <taxon>eudicotyledons</taxon>
        <taxon>Gunneridae</taxon>
        <taxon>Pentapetalae</taxon>
        <taxon>asterids</taxon>
        <taxon>lamiids</taxon>
        <taxon>Lamiales</taxon>
        <taxon>Plantaginaceae</taxon>
        <taxon>Cheloneae</taxon>
        <taxon>Penstemon</taxon>
    </lineage>
</organism>
<dbReference type="InterPro" id="IPR051564">
    <property type="entry name" value="LRR_receptor-like_kinase"/>
</dbReference>
<gene>
    <name evidence="2" type="ORF">RD792_011428</name>
</gene>
<evidence type="ECO:0000256" key="1">
    <source>
        <dbReference type="SAM" id="MobiDB-lite"/>
    </source>
</evidence>
<feature type="region of interest" description="Disordered" evidence="1">
    <location>
        <begin position="33"/>
        <end position="101"/>
    </location>
</feature>
<accession>A0ABR0D5N5</accession>
<protein>
    <submittedName>
        <fullName evidence="2">Uncharacterized protein</fullName>
    </submittedName>
</protein>
<comment type="caution">
    <text evidence="2">The sequence shown here is derived from an EMBL/GenBank/DDBJ whole genome shotgun (WGS) entry which is preliminary data.</text>
</comment>
<dbReference type="Proteomes" id="UP001291926">
    <property type="component" value="Unassembled WGS sequence"/>
</dbReference>
<evidence type="ECO:0000313" key="2">
    <source>
        <dbReference type="EMBL" id="KAK4484206.1"/>
    </source>
</evidence>
<dbReference type="Gene3D" id="1.10.510.10">
    <property type="entry name" value="Transferase(Phosphotransferase) domain 1"/>
    <property type="match status" value="1"/>
</dbReference>
<reference evidence="2 3" key="1">
    <citation type="journal article" date="2023" name="bioRxiv">
        <title>Genome report: Whole genome sequence and annotation of Penstemon davidsonii.</title>
        <authorList>
            <person name="Ostevik K.L."/>
            <person name="Alabady M."/>
            <person name="Zhang M."/>
            <person name="Rausher M.D."/>
        </authorList>
    </citation>
    <scope>NUCLEOTIDE SEQUENCE [LARGE SCALE GENOMIC DNA]</scope>
    <source>
        <strain evidence="2">DNT005</strain>
        <tissue evidence="2">Whole leaf</tissue>
    </source>
</reference>
<name>A0ABR0D5N5_9LAMI</name>
<sequence length="284" mass="32688">MPSRKRVDAIRRDEIILLRQQIDQLAQRLAAFYQPQPQYDSDHESEDAPSFDEETYERSPIYDESDEEICDGSPIYDESGEDDDGFYFGDSNPKKPSTREENDLFSKSAFLPIVENTHETYMPMVFEVVEENCQSLLELQDSLDKETLVDISLMGYQHDIDFVIEYGSAGLVTTMVDTYSFGILLMEMFTRKSPTNEMFSGELTMRRWVSESFPNYIMQIIDAELLKKEDEKTVSLTYLKSLTLIIGLALECTADVPEERLDMKVVLKMLKVIKAELTKGRGHN</sequence>